<evidence type="ECO:0000256" key="5">
    <source>
        <dbReference type="ARBA" id="ARBA00022833"/>
    </source>
</evidence>
<sequence length="72" mass="7457">MLDDGDHSSLMSGTLSPGLLQSLSQSSSRLTTPRNSVTLASVPAGIGNMAIGDMNSMLTALAEESKFLNMIS</sequence>
<evidence type="ECO:0000256" key="1">
    <source>
        <dbReference type="ARBA" id="ARBA00004123"/>
    </source>
</evidence>
<dbReference type="EMBL" id="BRZM01000046">
    <property type="protein sequence ID" value="GLD61470.1"/>
    <property type="molecule type" value="Genomic_DNA"/>
</dbReference>
<gene>
    <name evidence="8" type="ORF">AKAME5_001327800</name>
</gene>
<keyword evidence="6" id="KW-0539">Nucleus</keyword>
<dbReference type="GO" id="GO:0005634">
    <property type="term" value="C:nucleus"/>
    <property type="evidence" value="ECO:0007669"/>
    <property type="project" value="UniProtKB-SubCell"/>
</dbReference>
<evidence type="ECO:0000256" key="3">
    <source>
        <dbReference type="ARBA" id="ARBA00022737"/>
    </source>
</evidence>
<protein>
    <submittedName>
        <fullName evidence="8">Zinc finger protein GLI2-like protein</fullName>
    </submittedName>
</protein>
<evidence type="ECO:0000313" key="8">
    <source>
        <dbReference type="EMBL" id="GLD61470.1"/>
    </source>
</evidence>
<evidence type="ECO:0000256" key="6">
    <source>
        <dbReference type="ARBA" id="ARBA00023242"/>
    </source>
</evidence>
<name>A0AAD3RB03_LATJO</name>
<dbReference type="PANTHER" id="PTHR45718">
    <property type="entry name" value="TRANSCRIPTIONAL ACTIVATOR CUBITUS INTERRUPTUS"/>
    <property type="match status" value="1"/>
</dbReference>
<comment type="caution">
    <text evidence="8">The sequence shown here is derived from an EMBL/GenBank/DDBJ whole genome shotgun (WGS) entry which is preliminary data.</text>
</comment>
<feature type="compositionally biased region" description="Low complexity" evidence="7">
    <location>
        <begin position="12"/>
        <end position="34"/>
    </location>
</feature>
<dbReference type="GO" id="GO:0000981">
    <property type="term" value="F:DNA-binding transcription factor activity, RNA polymerase II-specific"/>
    <property type="evidence" value="ECO:0007669"/>
    <property type="project" value="TreeGrafter"/>
</dbReference>
<evidence type="ECO:0000256" key="2">
    <source>
        <dbReference type="ARBA" id="ARBA00022723"/>
    </source>
</evidence>
<evidence type="ECO:0000313" key="9">
    <source>
        <dbReference type="Proteomes" id="UP001279410"/>
    </source>
</evidence>
<organism evidence="8 9">
    <name type="scientific">Lates japonicus</name>
    <name type="common">Japanese lates</name>
    <dbReference type="NCBI Taxonomy" id="270547"/>
    <lineage>
        <taxon>Eukaryota</taxon>
        <taxon>Metazoa</taxon>
        <taxon>Chordata</taxon>
        <taxon>Craniata</taxon>
        <taxon>Vertebrata</taxon>
        <taxon>Euteleostomi</taxon>
        <taxon>Actinopterygii</taxon>
        <taxon>Neopterygii</taxon>
        <taxon>Teleostei</taxon>
        <taxon>Neoteleostei</taxon>
        <taxon>Acanthomorphata</taxon>
        <taxon>Carangaria</taxon>
        <taxon>Carangaria incertae sedis</taxon>
        <taxon>Centropomidae</taxon>
        <taxon>Lates</taxon>
    </lineage>
</organism>
<keyword evidence="2" id="KW-0479">Metal-binding</keyword>
<keyword evidence="5" id="KW-0862">Zinc</keyword>
<dbReference type="InterPro" id="IPR043359">
    <property type="entry name" value="GLI-like"/>
</dbReference>
<dbReference type="GO" id="GO:0008270">
    <property type="term" value="F:zinc ion binding"/>
    <property type="evidence" value="ECO:0007669"/>
    <property type="project" value="UniProtKB-KW"/>
</dbReference>
<evidence type="ECO:0000256" key="7">
    <source>
        <dbReference type="SAM" id="MobiDB-lite"/>
    </source>
</evidence>
<comment type="subcellular location">
    <subcellularLocation>
        <location evidence="1">Nucleus</location>
    </subcellularLocation>
</comment>
<keyword evidence="3" id="KW-0677">Repeat</keyword>
<evidence type="ECO:0000256" key="4">
    <source>
        <dbReference type="ARBA" id="ARBA00022771"/>
    </source>
</evidence>
<keyword evidence="4" id="KW-0863">Zinc-finger</keyword>
<feature type="region of interest" description="Disordered" evidence="7">
    <location>
        <begin position="1"/>
        <end position="34"/>
    </location>
</feature>
<keyword evidence="9" id="KW-1185">Reference proteome</keyword>
<dbReference type="GO" id="GO:0007224">
    <property type="term" value="P:smoothened signaling pathway"/>
    <property type="evidence" value="ECO:0007669"/>
    <property type="project" value="TreeGrafter"/>
</dbReference>
<reference evidence="8" key="1">
    <citation type="submission" date="2022-08" db="EMBL/GenBank/DDBJ databases">
        <title>Genome sequencing of akame (Lates japonicus).</title>
        <authorList>
            <person name="Hashiguchi Y."/>
            <person name="Takahashi H."/>
        </authorList>
    </citation>
    <scope>NUCLEOTIDE SEQUENCE</scope>
    <source>
        <strain evidence="8">Kochi</strain>
    </source>
</reference>
<dbReference type="Proteomes" id="UP001279410">
    <property type="component" value="Unassembled WGS sequence"/>
</dbReference>
<dbReference type="PANTHER" id="PTHR45718:SF6">
    <property type="entry name" value="ZINC FINGER PROTEIN GLI2"/>
    <property type="match status" value="1"/>
</dbReference>
<accession>A0AAD3RB03</accession>
<proteinExistence type="predicted"/>
<dbReference type="AlphaFoldDB" id="A0AAD3RB03"/>
<dbReference type="GO" id="GO:0000978">
    <property type="term" value="F:RNA polymerase II cis-regulatory region sequence-specific DNA binding"/>
    <property type="evidence" value="ECO:0007669"/>
    <property type="project" value="TreeGrafter"/>
</dbReference>